<protein>
    <submittedName>
        <fullName evidence="1">Uncharacterized protein</fullName>
    </submittedName>
</protein>
<dbReference type="EMBL" id="CP113517">
    <property type="protein sequence ID" value="WAR46914.1"/>
    <property type="molecule type" value="Genomic_DNA"/>
</dbReference>
<dbReference type="Proteomes" id="UP001162780">
    <property type="component" value="Chromosome"/>
</dbReference>
<proteinExistence type="predicted"/>
<keyword evidence="3" id="KW-1185">Reference proteome</keyword>
<dbReference type="EMBL" id="CP113517">
    <property type="protein sequence ID" value="WAR44197.1"/>
    <property type="molecule type" value="Genomic_DNA"/>
</dbReference>
<name>A0ABY7GFZ6_9GAMM</name>
<reference evidence="1" key="1">
    <citation type="submission" date="2022-11" db="EMBL/GenBank/DDBJ databases">
        <title>Methylomonas rapida sp. nov., Carotenoid-Producing Obligate Methanotrophs with High Growth Characteristics and Biotechnological Potential.</title>
        <authorList>
            <person name="Tikhonova E.N."/>
            <person name="Suleimanov R.Z."/>
            <person name="Miroshnikov K."/>
            <person name="Oshkin I.Y."/>
            <person name="Belova S.E."/>
            <person name="Danilova O.V."/>
            <person name="Ashikhmin A."/>
            <person name="Konopkin A."/>
            <person name="But S.Y."/>
            <person name="Khmelenina V.N."/>
            <person name="Kuznetsov N."/>
            <person name="Pimenov N.V."/>
            <person name="Dedysh S.N."/>
        </authorList>
    </citation>
    <scope>NUCLEOTIDE SEQUENCE</scope>
    <source>
        <strain evidence="1">MP1</strain>
    </source>
</reference>
<gene>
    <name evidence="2" type="ORF">NM686_010495</name>
    <name evidence="1" type="ORF">NM686_017740</name>
</gene>
<dbReference type="RefSeq" id="WP_255187824.1">
    <property type="nucleotide sequence ID" value="NZ_CP113517.1"/>
</dbReference>
<evidence type="ECO:0000313" key="3">
    <source>
        <dbReference type="Proteomes" id="UP001162780"/>
    </source>
</evidence>
<evidence type="ECO:0000313" key="2">
    <source>
        <dbReference type="EMBL" id="WAR46914.1"/>
    </source>
</evidence>
<sequence>MNLASALRLSAELYGLDRLLRYGETRIVSENPNILGGLDLLIVKILLRPDGGT</sequence>
<evidence type="ECO:0000313" key="1">
    <source>
        <dbReference type="EMBL" id="WAR44197.1"/>
    </source>
</evidence>
<organism evidence="1 3">
    <name type="scientific">Methylomonas rapida</name>
    <dbReference type="NCBI Taxonomy" id="2963939"/>
    <lineage>
        <taxon>Bacteria</taxon>
        <taxon>Pseudomonadati</taxon>
        <taxon>Pseudomonadota</taxon>
        <taxon>Gammaproteobacteria</taxon>
        <taxon>Methylococcales</taxon>
        <taxon>Methylococcaceae</taxon>
        <taxon>Methylomonas</taxon>
    </lineage>
</organism>
<accession>A0ABY7GFZ6</accession>